<dbReference type="SMART" id="SM00355">
    <property type="entry name" value="ZnF_C2H2"/>
    <property type="match status" value="2"/>
</dbReference>
<evidence type="ECO:0000313" key="4">
    <source>
        <dbReference type="Proteomes" id="UP000653454"/>
    </source>
</evidence>
<evidence type="ECO:0000259" key="2">
    <source>
        <dbReference type="SMART" id="SM00355"/>
    </source>
</evidence>
<gene>
    <name evidence="3" type="ORF">PLXY2_LOCUS14501</name>
</gene>
<keyword evidence="4" id="KW-1185">Reference proteome</keyword>
<dbReference type="InterPro" id="IPR013087">
    <property type="entry name" value="Znf_C2H2_type"/>
</dbReference>
<reference evidence="3" key="1">
    <citation type="submission" date="2020-11" db="EMBL/GenBank/DDBJ databases">
        <authorList>
            <person name="Whiteford S."/>
        </authorList>
    </citation>
    <scope>NUCLEOTIDE SEQUENCE</scope>
</reference>
<protein>
    <submittedName>
        <fullName evidence="3">(diamondback moth) hypothetical protein</fullName>
    </submittedName>
</protein>
<name>A0A8S4GBV4_PLUXY</name>
<sequence length="365" mass="41906">MTHSCSQCDFTAEFVSSLTMHHQLHHDAPCRDDDDVCAKKTPLLVQDKSRTLPCRGFDDHKEEIQKDKKLSLGRTNSATRMFDRIRAKICRSKPSLLPHPEEESNKNKGFGLKQDLTPSLPVSKPCTSQYFNVDTQVECSEPNPCGETFACHLCDFVADRITVLDRHLLNDHKIGLDNLLQLVMAKTKDGLTEQKVLRTSEFHIQQPYYKAVDEIIEDGEFVVETVQPKVKILRHVATNTEMTLKDFQKANCDCLDKKLGRMMELKASNGEDEDFTEKMKNLNDCMSKFIYSSNSLKRALESKSNIHENQSCEAAMLYDLGMGDETPRDWEKMLSDKTDRRRSLHHQQHFRNTKSKLGSDSFYYS</sequence>
<evidence type="ECO:0000313" key="3">
    <source>
        <dbReference type="EMBL" id="CAG9136248.1"/>
    </source>
</evidence>
<dbReference type="Proteomes" id="UP000653454">
    <property type="component" value="Unassembled WGS sequence"/>
</dbReference>
<dbReference type="AlphaFoldDB" id="A0A8S4GBV4"/>
<evidence type="ECO:0000256" key="1">
    <source>
        <dbReference type="SAM" id="MobiDB-lite"/>
    </source>
</evidence>
<feature type="region of interest" description="Disordered" evidence="1">
    <location>
        <begin position="95"/>
        <end position="114"/>
    </location>
</feature>
<proteinExistence type="predicted"/>
<comment type="caution">
    <text evidence="3">The sequence shown here is derived from an EMBL/GenBank/DDBJ whole genome shotgun (WGS) entry which is preliminary data.</text>
</comment>
<feature type="domain" description="C2H2-type" evidence="2">
    <location>
        <begin position="149"/>
        <end position="172"/>
    </location>
</feature>
<accession>A0A8S4GBV4</accession>
<feature type="domain" description="C2H2-type" evidence="2">
    <location>
        <begin position="3"/>
        <end position="25"/>
    </location>
</feature>
<organism evidence="3 4">
    <name type="scientific">Plutella xylostella</name>
    <name type="common">Diamondback moth</name>
    <name type="synonym">Plutella maculipennis</name>
    <dbReference type="NCBI Taxonomy" id="51655"/>
    <lineage>
        <taxon>Eukaryota</taxon>
        <taxon>Metazoa</taxon>
        <taxon>Ecdysozoa</taxon>
        <taxon>Arthropoda</taxon>
        <taxon>Hexapoda</taxon>
        <taxon>Insecta</taxon>
        <taxon>Pterygota</taxon>
        <taxon>Neoptera</taxon>
        <taxon>Endopterygota</taxon>
        <taxon>Lepidoptera</taxon>
        <taxon>Glossata</taxon>
        <taxon>Ditrysia</taxon>
        <taxon>Yponomeutoidea</taxon>
        <taxon>Plutellidae</taxon>
        <taxon>Plutella</taxon>
    </lineage>
</organism>
<dbReference type="EMBL" id="CAJHNJ030000131">
    <property type="protein sequence ID" value="CAG9136248.1"/>
    <property type="molecule type" value="Genomic_DNA"/>
</dbReference>